<proteinExistence type="predicted"/>
<protein>
    <submittedName>
        <fullName evidence="1">Uncharacterized protein</fullName>
    </submittedName>
</protein>
<evidence type="ECO:0000313" key="2">
    <source>
        <dbReference type="Proteomes" id="UP000187191"/>
    </source>
</evidence>
<keyword evidence="2" id="KW-1185">Reference proteome</keyword>
<gene>
    <name evidence="1" type="ORF">A7J05_19275</name>
</gene>
<dbReference type="RefSeq" id="WP_076685492.1">
    <property type="nucleotide sequence ID" value="NZ_CP015588.1"/>
</dbReference>
<name>A0ABN4VIW7_9ACTN</name>
<organism evidence="1 2">
    <name type="scientific">Streptomyces alfalfae</name>
    <dbReference type="NCBI Taxonomy" id="1642299"/>
    <lineage>
        <taxon>Bacteria</taxon>
        <taxon>Bacillati</taxon>
        <taxon>Actinomycetota</taxon>
        <taxon>Actinomycetes</taxon>
        <taxon>Kitasatosporales</taxon>
        <taxon>Streptomycetaceae</taxon>
        <taxon>Streptomyces</taxon>
    </lineage>
</organism>
<dbReference type="EMBL" id="CP015588">
    <property type="protein sequence ID" value="APY87576.1"/>
    <property type="molecule type" value="Genomic_DNA"/>
</dbReference>
<sequence length="131" mass="14350">MPSTIAAMLDADEQWGQVARSLRPGEAIPLGALPVLVADTTVYGTLRVEQMLQAWDARLPKPWLVWTADAPMRPAPDARLRIRALQGRLAGVSPVPYLPVLRTVERPDQALEHRSVQAAAAKLRASLERKG</sequence>
<evidence type="ECO:0000313" key="1">
    <source>
        <dbReference type="EMBL" id="APY87576.1"/>
    </source>
</evidence>
<reference evidence="1 2" key="1">
    <citation type="submission" date="2016-05" db="EMBL/GenBank/DDBJ databases">
        <authorList>
            <person name="Gu J."/>
        </authorList>
    </citation>
    <scope>NUCLEOTIDE SEQUENCE [LARGE SCALE GENOMIC DNA]</scope>
    <source>
        <strain evidence="1 2">ACCC40021</strain>
    </source>
</reference>
<accession>A0ABN4VIW7</accession>
<dbReference type="Proteomes" id="UP000187191">
    <property type="component" value="Chromosome"/>
</dbReference>